<dbReference type="EMBL" id="NZEX01000031">
    <property type="protein sequence ID" value="MAH62426.1"/>
    <property type="molecule type" value="Genomic_DNA"/>
</dbReference>
<evidence type="ECO:0000313" key="6">
    <source>
        <dbReference type="Proteomes" id="UP000226525"/>
    </source>
</evidence>
<reference evidence="6" key="1">
    <citation type="submission" date="2017-09" db="EMBL/GenBank/DDBJ databases">
        <title>The Reconstruction of 2,631 Draft Metagenome-Assembled Genomes from the Global Oceans.</title>
        <authorList>
            <person name="Tully B.J."/>
            <person name="Graham E.D."/>
            <person name="Heidelberg J.F."/>
        </authorList>
    </citation>
    <scope>NUCLEOTIDE SEQUENCE [LARGE SCALE GENOMIC DNA]</scope>
</reference>
<dbReference type="Pfam" id="PF01717">
    <property type="entry name" value="Meth_synt_2"/>
    <property type="match status" value="1"/>
</dbReference>
<comment type="cofactor">
    <cofactor evidence="1">
        <name>Zn(2+)</name>
        <dbReference type="ChEBI" id="CHEBI:29105"/>
    </cofactor>
</comment>
<comment type="caution">
    <text evidence="5">The sequence shown here is derived from an EMBL/GenBank/DDBJ whole genome shotgun (WGS) entry which is preliminary data.</text>
</comment>
<dbReference type="AlphaFoldDB" id="A0A2D6YGY1"/>
<name>A0A2D6YGY1_9DELT</name>
<evidence type="ECO:0000259" key="4">
    <source>
        <dbReference type="Pfam" id="PF01717"/>
    </source>
</evidence>
<keyword evidence="3" id="KW-0862">Zinc</keyword>
<sequence>MARSKLQTTTIGSFPKPNVLPIRDWFDAARREGSMNSPKTTTNFTNYSETNTDDEALYIRAAERIISLQIKAGVDIPTDGEVRRENYIHYYCRHLNGFDFQQLEHRVLRDGAYETDLPAIQSQLQHVGSAYSVRDFQAAQSVSSRPIKFRIPSPLTIMDTNADCFYQDRKRLAEDLAKNYKFRDS</sequence>
<feature type="domain" description="Cobalamin-independent methionine synthase MetE C-terminal/archaeal" evidence="4">
    <location>
        <begin position="7"/>
        <end position="178"/>
    </location>
</feature>
<evidence type="ECO:0000256" key="2">
    <source>
        <dbReference type="ARBA" id="ARBA00022723"/>
    </source>
</evidence>
<dbReference type="GO" id="GO:0009086">
    <property type="term" value="P:methionine biosynthetic process"/>
    <property type="evidence" value="ECO:0007669"/>
    <property type="project" value="InterPro"/>
</dbReference>
<gene>
    <name evidence="5" type="ORF">CMN54_03035</name>
</gene>
<dbReference type="SUPFAM" id="SSF51726">
    <property type="entry name" value="UROD/MetE-like"/>
    <property type="match status" value="1"/>
</dbReference>
<dbReference type="InterPro" id="IPR002629">
    <property type="entry name" value="Met_Synth_C/arc"/>
</dbReference>
<evidence type="ECO:0000313" key="5">
    <source>
        <dbReference type="EMBL" id="MAH62426.1"/>
    </source>
</evidence>
<evidence type="ECO:0000256" key="1">
    <source>
        <dbReference type="ARBA" id="ARBA00001947"/>
    </source>
</evidence>
<proteinExistence type="predicted"/>
<dbReference type="InterPro" id="IPR038071">
    <property type="entry name" value="UROD/MetE-like_sf"/>
</dbReference>
<dbReference type="Proteomes" id="UP000226525">
    <property type="component" value="Unassembled WGS sequence"/>
</dbReference>
<organism evidence="5 6">
    <name type="scientific">SAR324 cluster bacterium</name>
    <dbReference type="NCBI Taxonomy" id="2024889"/>
    <lineage>
        <taxon>Bacteria</taxon>
        <taxon>Deltaproteobacteria</taxon>
        <taxon>SAR324 cluster</taxon>
    </lineage>
</organism>
<dbReference type="Gene3D" id="3.20.20.210">
    <property type="match status" value="1"/>
</dbReference>
<dbReference type="PANTHER" id="PTHR30519">
    <property type="entry name" value="5-METHYLTETRAHYDROPTEROYLTRIGLUTAMATE--HOMOCYSTEINE METHYLTRANSFERASE"/>
    <property type="match status" value="1"/>
</dbReference>
<accession>A0A2D6YGY1</accession>
<dbReference type="GO" id="GO:0003871">
    <property type="term" value="F:5-methyltetrahydropteroyltriglutamate-homocysteine S-methyltransferase activity"/>
    <property type="evidence" value="ECO:0007669"/>
    <property type="project" value="InterPro"/>
</dbReference>
<keyword evidence="2" id="KW-0479">Metal-binding</keyword>
<evidence type="ECO:0000256" key="3">
    <source>
        <dbReference type="ARBA" id="ARBA00022833"/>
    </source>
</evidence>
<protein>
    <recommendedName>
        <fullName evidence="4">Cobalamin-independent methionine synthase MetE C-terminal/archaeal domain-containing protein</fullName>
    </recommendedName>
</protein>
<dbReference type="GO" id="GO:0008270">
    <property type="term" value="F:zinc ion binding"/>
    <property type="evidence" value="ECO:0007669"/>
    <property type="project" value="InterPro"/>
</dbReference>